<feature type="compositionally biased region" description="Polar residues" evidence="1">
    <location>
        <begin position="802"/>
        <end position="821"/>
    </location>
</feature>
<feature type="compositionally biased region" description="Polar residues" evidence="1">
    <location>
        <begin position="923"/>
        <end position="947"/>
    </location>
</feature>
<feature type="region of interest" description="Disordered" evidence="1">
    <location>
        <begin position="1043"/>
        <end position="1119"/>
    </location>
</feature>
<feature type="compositionally biased region" description="Basic and acidic residues" evidence="1">
    <location>
        <begin position="1075"/>
        <end position="1102"/>
    </location>
</feature>
<dbReference type="EMBL" id="LN483166">
    <property type="protein sequence ID" value="CED84852.1"/>
    <property type="molecule type" value="Genomic_DNA"/>
</dbReference>
<feature type="compositionally biased region" description="Acidic residues" evidence="1">
    <location>
        <begin position="1103"/>
        <end position="1113"/>
    </location>
</feature>
<organism evidence="2">
    <name type="scientific">Phaffia rhodozyma</name>
    <name type="common">Yeast</name>
    <name type="synonym">Xanthophyllomyces dendrorhous</name>
    <dbReference type="NCBI Taxonomy" id="264483"/>
    <lineage>
        <taxon>Eukaryota</taxon>
        <taxon>Fungi</taxon>
        <taxon>Dikarya</taxon>
        <taxon>Basidiomycota</taxon>
        <taxon>Agaricomycotina</taxon>
        <taxon>Tremellomycetes</taxon>
        <taxon>Cystofilobasidiales</taxon>
        <taxon>Mrakiaceae</taxon>
        <taxon>Phaffia</taxon>
    </lineage>
</organism>
<evidence type="ECO:0000256" key="1">
    <source>
        <dbReference type="SAM" id="MobiDB-lite"/>
    </source>
</evidence>
<feature type="region of interest" description="Disordered" evidence="1">
    <location>
        <begin position="577"/>
        <end position="598"/>
    </location>
</feature>
<feature type="region of interest" description="Disordered" evidence="1">
    <location>
        <begin position="79"/>
        <end position="119"/>
    </location>
</feature>
<feature type="compositionally biased region" description="Low complexity" evidence="1">
    <location>
        <begin position="249"/>
        <end position="262"/>
    </location>
</feature>
<feature type="compositionally biased region" description="Polar residues" evidence="1">
    <location>
        <begin position="190"/>
        <end position="206"/>
    </location>
</feature>
<feature type="compositionally biased region" description="Low complexity" evidence="1">
    <location>
        <begin position="79"/>
        <end position="100"/>
    </location>
</feature>
<dbReference type="AlphaFoldDB" id="A0A0F7SRP0"/>
<feature type="region of interest" description="Disordered" evidence="1">
    <location>
        <begin position="459"/>
        <end position="486"/>
    </location>
</feature>
<evidence type="ECO:0000313" key="2">
    <source>
        <dbReference type="EMBL" id="CED84852.1"/>
    </source>
</evidence>
<feature type="compositionally biased region" description="Low complexity" evidence="1">
    <location>
        <begin position="275"/>
        <end position="289"/>
    </location>
</feature>
<feature type="region of interest" description="Disordered" evidence="1">
    <location>
        <begin position="1005"/>
        <end position="1026"/>
    </location>
</feature>
<feature type="region of interest" description="Disordered" evidence="1">
    <location>
        <begin position="246"/>
        <end position="265"/>
    </location>
</feature>
<feature type="region of interest" description="Disordered" evidence="1">
    <location>
        <begin position="313"/>
        <end position="439"/>
    </location>
</feature>
<sequence>MFCVFSNKSDHHLEPFSPLCLRVKQKESTLGNRSTFIQQYSLFLSRPRSLHFLSSVGPYPTATSMGFFHRTSDSGSSSVALSRSSTDSYASTADTSDTSYQGSASVSPNTPLPKSSSSSSLRAFFASPKQFIFPPPAVFYPASTTTTDHMSYRSRGTSFDRQHSSGQVTPNGSAGLERKTSRRKQRSQSFHVLTPSSSQTWLSPDGSTRSRSDFLLEIACNTEKVPLVSSTSSRRNSFVLMSACHSTNSQRDSSVDSLGSSVSRRRTRSIEYAAAAGTPTASTSAAGTPIGTPQSINMKQLSPLQEFRRSNSATRPFPLRSNTAPPVSPTQLSKIPTSNQPVSFIDALAESARERPDRADGPNDENERDEEDDEDDDDRSTMKPNQELQPRLKIGSSTSSSSAGFRADSPSGRSLQGRRPIGNRGYTTTSVSTSTSSPNATTSMIYIDRVIRTTRHPIPSCQKSTRTSTVHSVPFPSTASSKNLALSSSREQFNQLEIRNIPLITTSPPSVLTGSTVTFKPKSRRTLSLPFQPHLALSIIEPAEPNEADVVTPTATTFPPTSTSGAAAAAAAASAALSPSSSTSTITPRPRTHSTFSRPLTTSLKGVLPEVAPSQIPSSASMACLSTFSSWDFPPARAESLAAKHKVLSPLESYVFPTTSRSSTMSSSNSLMLPPPVPPPRSIRRSIVGGQPTALVERALNSKATTARPNVKSYSAVPTIPLASSSTAPTLTSTTIAQTSSSSSSTTSLSSTALSLAALTGPSRTTLKRSMTVNSIVHIQGPSQLSPPTVPSRHPNRAKLRNPQSYSLQNCKTISVQTNTGSSRSHSSPNSASSSTALSSSPVYMFPLESSNGSDHSSKRSLSPSLNGYVSDSGHNHHRHLHEMGFGSISTPAGWADRRGSHSSSSSLRQEVFPFEKSRPLDSSHTAFSPISSERSSAGQSAANYNFNVHRPGIGDRRQTTGGPGPSVRQMERTLSIDSESSSSGFSSFAIGNYDPSVNMTAIDPGMETGLSTGGTSGATGKTRSRSSLSLAGLLGGFTKRGSSFWDGASKKRDDDGDQIDEFGRQKVVHSFSDGGERNDGSSRRGRGRGRDEKREQERPGQEEDEDEDEEEFCSFGNM</sequence>
<feature type="compositionally biased region" description="Low complexity" evidence="1">
    <location>
        <begin position="822"/>
        <end position="841"/>
    </location>
</feature>
<proteinExistence type="predicted"/>
<feature type="compositionally biased region" description="Low complexity" evidence="1">
    <location>
        <begin position="427"/>
        <end position="439"/>
    </location>
</feature>
<accession>A0A0F7SRP0</accession>
<feature type="region of interest" description="Disordered" evidence="1">
    <location>
        <begin position="920"/>
        <end position="969"/>
    </location>
</feature>
<feature type="region of interest" description="Disordered" evidence="1">
    <location>
        <begin position="275"/>
        <end position="296"/>
    </location>
</feature>
<feature type="region of interest" description="Disordered" evidence="1">
    <location>
        <begin position="779"/>
        <end position="880"/>
    </location>
</feature>
<feature type="compositionally biased region" description="Basic and acidic residues" evidence="1">
    <location>
        <begin position="351"/>
        <end position="361"/>
    </location>
</feature>
<feature type="compositionally biased region" description="Low complexity" evidence="1">
    <location>
        <begin position="577"/>
        <end position="595"/>
    </location>
</feature>
<feature type="region of interest" description="Disordered" evidence="1">
    <location>
        <begin position="151"/>
        <end position="206"/>
    </location>
</feature>
<feature type="compositionally biased region" description="Polar residues" evidence="1">
    <location>
        <begin position="849"/>
        <end position="870"/>
    </location>
</feature>
<reference evidence="2" key="1">
    <citation type="submission" date="2014-08" db="EMBL/GenBank/DDBJ databases">
        <authorList>
            <person name="Sharma Rahul"/>
            <person name="Thines Marco"/>
        </authorList>
    </citation>
    <scope>NUCLEOTIDE SEQUENCE</scope>
</reference>
<protein>
    <submittedName>
        <fullName evidence="2">Uncharacterized protein</fullName>
    </submittedName>
</protein>
<feature type="compositionally biased region" description="Acidic residues" evidence="1">
    <location>
        <begin position="362"/>
        <end position="378"/>
    </location>
</feature>
<feature type="region of interest" description="Disordered" evidence="1">
    <location>
        <begin position="723"/>
        <end position="750"/>
    </location>
</feature>
<name>A0A0F7SRP0_PHARH</name>
<feature type="compositionally biased region" description="Polar residues" evidence="1">
    <location>
        <begin position="313"/>
        <end position="342"/>
    </location>
</feature>
<feature type="compositionally biased region" description="Polar residues" evidence="1">
    <location>
        <begin position="101"/>
        <end position="114"/>
    </location>
</feature>
<feature type="compositionally biased region" description="Polar residues" evidence="1">
    <location>
        <begin position="461"/>
        <end position="486"/>
    </location>
</feature>